<comment type="subcellular location">
    <subcellularLocation>
        <location evidence="1">Cell envelope</location>
    </subcellularLocation>
</comment>
<dbReference type="SUPFAM" id="SSF53807">
    <property type="entry name" value="Helical backbone' metal receptor"/>
    <property type="match status" value="1"/>
</dbReference>
<dbReference type="AlphaFoldDB" id="A0AA94HP46"/>
<feature type="domain" description="Fe/B12 periplasmic-binding" evidence="6">
    <location>
        <begin position="63"/>
        <end position="334"/>
    </location>
</feature>
<dbReference type="Pfam" id="PF01497">
    <property type="entry name" value="Peripla_BP_2"/>
    <property type="match status" value="1"/>
</dbReference>
<dbReference type="PANTHER" id="PTHR30532:SF1">
    <property type="entry name" value="IRON(3+)-HYDROXAMATE-BINDING PROTEIN FHUD"/>
    <property type="match status" value="1"/>
</dbReference>
<organism evidence="7 8">
    <name type="scientific">Agrococcus baldri</name>
    <dbReference type="NCBI Taxonomy" id="153730"/>
    <lineage>
        <taxon>Bacteria</taxon>
        <taxon>Bacillati</taxon>
        <taxon>Actinomycetota</taxon>
        <taxon>Actinomycetes</taxon>
        <taxon>Micrococcales</taxon>
        <taxon>Microbacteriaceae</taxon>
        <taxon>Agrococcus</taxon>
    </lineage>
</organism>
<dbReference type="InterPro" id="IPR002491">
    <property type="entry name" value="ABC_transptr_periplasmic_BD"/>
</dbReference>
<gene>
    <name evidence="7" type="ORF">SAMN04487783_2417</name>
</gene>
<evidence type="ECO:0000256" key="2">
    <source>
        <dbReference type="ARBA" id="ARBA00008814"/>
    </source>
</evidence>
<keyword evidence="4 5" id="KW-0732">Signal</keyword>
<dbReference type="InterPro" id="IPR051313">
    <property type="entry name" value="Bact_iron-sidero_bind"/>
</dbReference>
<name>A0AA94HP46_9MICO</name>
<evidence type="ECO:0000256" key="1">
    <source>
        <dbReference type="ARBA" id="ARBA00004196"/>
    </source>
</evidence>
<evidence type="ECO:0000313" key="8">
    <source>
        <dbReference type="Proteomes" id="UP000198506"/>
    </source>
</evidence>
<sequence>MTKRTLTGRPMLVGAAVLTALALAACGTTEAPADSAEPDAAAEAVTVTDARGVEVEIPAGVEDVVALEWVAVEHLQTVGIAPVGVADVAGYQEWAATGAPLEGEPTDVGTRVEPSIDAIAGLAPDLIVAVAGRDAGAYGDLEAIAPVLVLQGADAADPLGTMEADLRLVAEATGSSDAAEAAISEYEAHVAELSATVEEAGLAGTSIAHMDGYENGGQVEIRPYADGALLPAAFESIGFANGWPGEGDEQYGLGITDVEGLTALADDTHIVYLSVGSQRDVFQDQLADNDIWNGLPTVQAGKVHRLPDGIWLFGGVDSLTAYLDALVASLAPTP</sequence>
<dbReference type="CDD" id="cd01146">
    <property type="entry name" value="FhuD"/>
    <property type="match status" value="1"/>
</dbReference>
<keyword evidence="3" id="KW-0813">Transport</keyword>
<proteinExistence type="inferred from homology"/>
<dbReference type="GO" id="GO:0030288">
    <property type="term" value="C:outer membrane-bounded periplasmic space"/>
    <property type="evidence" value="ECO:0007669"/>
    <property type="project" value="TreeGrafter"/>
</dbReference>
<evidence type="ECO:0000259" key="6">
    <source>
        <dbReference type="PROSITE" id="PS50983"/>
    </source>
</evidence>
<comment type="similarity">
    <text evidence="2">Belongs to the bacterial solute-binding protein 8 family.</text>
</comment>
<dbReference type="GO" id="GO:1901678">
    <property type="term" value="P:iron coordination entity transport"/>
    <property type="evidence" value="ECO:0007669"/>
    <property type="project" value="UniProtKB-ARBA"/>
</dbReference>
<evidence type="ECO:0000256" key="3">
    <source>
        <dbReference type="ARBA" id="ARBA00022448"/>
    </source>
</evidence>
<accession>A0AA94HP46</accession>
<dbReference type="RefSeq" id="WP_092919147.1">
    <property type="nucleotide sequence ID" value="NZ_FOZN01000004.1"/>
</dbReference>
<keyword evidence="8" id="KW-1185">Reference proteome</keyword>
<feature type="chain" id="PRO_5041708921" evidence="5">
    <location>
        <begin position="25"/>
        <end position="334"/>
    </location>
</feature>
<evidence type="ECO:0000256" key="4">
    <source>
        <dbReference type="ARBA" id="ARBA00022729"/>
    </source>
</evidence>
<protein>
    <submittedName>
        <fullName evidence="7">Iron complex transport system substrate-binding protein</fullName>
    </submittedName>
</protein>
<dbReference type="Proteomes" id="UP000198506">
    <property type="component" value="Unassembled WGS sequence"/>
</dbReference>
<evidence type="ECO:0000313" key="7">
    <source>
        <dbReference type="EMBL" id="SFS17800.1"/>
    </source>
</evidence>
<feature type="signal peptide" evidence="5">
    <location>
        <begin position="1"/>
        <end position="24"/>
    </location>
</feature>
<comment type="caution">
    <text evidence="7">The sequence shown here is derived from an EMBL/GenBank/DDBJ whole genome shotgun (WGS) entry which is preliminary data.</text>
</comment>
<reference evidence="7 8" key="1">
    <citation type="submission" date="2016-10" db="EMBL/GenBank/DDBJ databases">
        <authorList>
            <person name="Varghese N."/>
            <person name="Submissions S."/>
        </authorList>
    </citation>
    <scope>NUCLEOTIDE SEQUENCE [LARGE SCALE GENOMIC DNA]</scope>
    <source>
        <strain evidence="7 8">IAM 15147</strain>
    </source>
</reference>
<dbReference type="EMBL" id="FOZN01000004">
    <property type="protein sequence ID" value="SFS17800.1"/>
    <property type="molecule type" value="Genomic_DNA"/>
</dbReference>
<dbReference type="Gene3D" id="3.40.50.1980">
    <property type="entry name" value="Nitrogenase molybdenum iron protein domain"/>
    <property type="match status" value="2"/>
</dbReference>
<evidence type="ECO:0000256" key="5">
    <source>
        <dbReference type="SAM" id="SignalP"/>
    </source>
</evidence>
<dbReference type="PANTHER" id="PTHR30532">
    <property type="entry name" value="IRON III DICITRATE-BINDING PERIPLASMIC PROTEIN"/>
    <property type="match status" value="1"/>
</dbReference>
<dbReference type="PROSITE" id="PS50983">
    <property type="entry name" value="FE_B12_PBP"/>
    <property type="match status" value="1"/>
</dbReference>
<dbReference type="PROSITE" id="PS51257">
    <property type="entry name" value="PROKAR_LIPOPROTEIN"/>
    <property type="match status" value="1"/>
</dbReference>